<accession>A0ABY3SD65</accession>
<dbReference type="InterPro" id="IPR029062">
    <property type="entry name" value="Class_I_gatase-like"/>
</dbReference>
<reference evidence="1 2" key="1">
    <citation type="journal article" date="2024" name="Int. J. Syst. Evol. Microbiol.">
        <title>Paenibacillus hexagrammi sp. nov., a novel bacterium isolated from the gut content of Hexagrammos agrammus.</title>
        <authorList>
            <person name="Jung H.K."/>
            <person name="Kim D.G."/>
            <person name="Zin H."/>
            <person name="Park J."/>
            <person name="Jung H."/>
            <person name="Kim Y.O."/>
            <person name="Kong H.J."/>
            <person name="Kim J.W."/>
            <person name="Kim Y.S."/>
        </authorList>
    </citation>
    <scope>NUCLEOTIDE SEQUENCE [LARGE SCALE GENOMIC DNA]</scope>
    <source>
        <strain evidence="1 2">YPD9-1</strain>
    </source>
</reference>
<evidence type="ECO:0008006" key="3">
    <source>
        <dbReference type="Google" id="ProtNLM"/>
    </source>
</evidence>
<proteinExistence type="predicted"/>
<dbReference type="Gene3D" id="3.20.20.80">
    <property type="entry name" value="Glycosidases"/>
    <property type="match status" value="1"/>
</dbReference>
<name>A0ABY3SD65_9BACL</name>
<protein>
    <recommendedName>
        <fullName evidence="3">Beta-galactosidase trimerisation domain-containing protein</fullName>
    </recommendedName>
</protein>
<keyword evidence="2" id="KW-1185">Reference proteome</keyword>
<evidence type="ECO:0000313" key="1">
    <source>
        <dbReference type="EMBL" id="UJF31425.1"/>
    </source>
</evidence>
<dbReference type="EMBL" id="CP090978">
    <property type="protein sequence ID" value="UJF31425.1"/>
    <property type="molecule type" value="Genomic_DNA"/>
</dbReference>
<evidence type="ECO:0000313" key="2">
    <source>
        <dbReference type="Proteomes" id="UP001649230"/>
    </source>
</evidence>
<gene>
    <name evidence="1" type="ORF">L0M14_16485</name>
</gene>
<dbReference type="CDD" id="cd03143">
    <property type="entry name" value="A4_beta-galactosidase_middle_domain"/>
    <property type="match status" value="1"/>
</dbReference>
<dbReference type="Proteomes" id="UP001649230">
    <property type="component" value="Chromosome"/>
</dbReference>
<organism evidence="1 2">
    <name type="scientific">Paenibacillus hexagrammi</name>
    <dbReference type="NCBI Taxonomy" id="2908839"/>
    <lineage>
        <taxon>Bacteria</taxon>
        <taxon>Bacillati</taxon>
        <taxon>Bacillota</taxon>
        <taxon>Bacilli</taxon>
        <taxon>Bacillales</taxon>
        <taxon>Paenibacillaceae</taxon>
        <taxon>Paenibacillus</taxon>
    </lineage>
</organism>
<dbReference type="RefSeq" id="WP_235117771.1">
    <property type="nucleotide sequence ID" value="NZ_CP090978.1"/>
</dbReference>
<dbReference type="Gene3D" id="3.40.50.880">
    <property type="match status" value="1"/>
</dbReference>
<sequence length="706" mass="79771">MIDQNNKEPYINVWAGNFYKPAFDDEGFVQYSVKLAKRLGFNSFLLDAKAWEDFRDRYQGLEASQYLKMIEFTIKTLQEHGMSHEFLALYLNGDNLYPNIRFSPPIYGDSVVNPDGSNGKWYRYWSSKAQDSMMEHVQGLLTTYGENGTSVEVNGQIRKPICSMWDPIVAPSFDEEGIARYVDWLSGAYHDDIHAFNQKYGTSFTAFADLAPADYWYELAYRDEAMYTAEDVAGLAPKAVMWADNMKWRKEELCRYFESMQRRFKEWDESLYLCPNLAQWSYFLNIDGSLLSNVGFSDLWDTAMRGLDIYALAPYVDTAHFITVPVTPYGDADPYIVSCQHSMMRAMNDGRGFVGGIYWGRFLYNDIYATVTPCEIVGSIVASGAKGYTSYGMCGLDDGGVLHRMGEDFQDSLAAANQWAKRVIPMIQGNRRKDIALLFPSAMSTFEPMSVDGNKERRMDLLGWFKSCCDAGYSADIIDLVMIEKNYLDNYKVLIISANDCYLLEPNSEAEKRIRDWVHQGGILLHGPADKLVESALSIQGAAHELDCIQYGEGGLPQGSCFESFTGEEVHATYMKDQNGCVVSNPRGKGVVYSFGFYYGYSYSAKVAPHVPLEQKNNELYPIPMMKSDIAKDLIGRHLKPSCGFHQTNVETAVFDNGIVVVNHSSYPVLLKALVGQRHFQYPVNEDLLLPRTAVFIELFPAGQTS</sequence>